<feature type="binding site" evidence="7">
    <location>
        <position position="127"/>
    </location>
    <ligand>
        <name>Zn(2+)</name>
        <dbReference type="ChEBI" id="CHEBI:29105"/>
        <label>2</label>
    </ligand>
</feature>
<dbReference type="UniPathway" id="UPA00619">
    <property type="reaction ID" value="UER00676"/>
</dbReference>
<dbReference type="Proteomes" id="UP000005695">
    <property type="component" value="Unassembled WGS sequence"/>
</dbReference>
<comment type="function">
    <text evidence="7">Thiolesterase that catalyzes the hydrolysis of S-D-lactoyl-glutathione to form glutathione and D-lactic acid.</text>
</comment>
<dbReference type="Gene3D" id="3.60.15.10">
    <property type="entry name" value="Ribonuclease Z/Hydroxyacylglutathione hydrolase-like"/>
    <property type="match status" value="1"/>
</dbReference>
<evidence type="ECO:0000313" key="9">
    <source>
        <dbReference type="EMBL" id="EAT17076.1"/>
    </source>
</evidence>
<dbReference type="CDD" id="cd07723">
    <property type="entry name" value="hydroxyacylglutathione_hydrolase_MBL-fold"/>
    <property type="match status" value="1"/>
</dbReference>
<dbReference type="InterPro" id="IPR001279">
    <property type="entry name" value="Metallo-B-lactamas"/>
</dbReference>
<evidence type="ECO:0000256" key="1">
    <source>
        <dbReference type="ARBA" id="ARBA00001623"/>
    </source>
</evidence>
<dbReference type="GO" id="GO:0046872">
    <property type="term" value="F:metal ion binding"/>
    <property type="evidence" value="ECO:0007669"/>
    <property type="project" value="UniProtKB-KW"/>
</dbReference>
<dbReference type="InterPro" id="IPR036866">
    <property type="entry name" value="RibonucZ/Hydroxyglut_hydro"/>
</dbReference>
<accession>Q1K398</accession>
<keyword evidence="5 7" id="KW-0378">Hydrolase</keyword>
<dbReference type="PANTHER" id="PTHR43705">
    <property type="entry name" value="HYDROXYACYLGLUTATHIONE HYDROLASE"/>
    <property type="match status" value="1"/>
</dbReference>
<dbReference type="NCBIfam" id="TIGR03413">
    <property type="entry name" value="GSH_gloB"/>
    <property type="match status" value="1"/>
</dbReference>
<dbReference type="InterPro" id="IPR017782">
    <property type="entry name" value="Hydroxyacylglutathione_Hdrlase"/>
</dbReference>
<comment type="catalytic activity">
    <reaction evidence="1 7">
        <text>an S-(2-hydroxyacyl)glutathione + H2O = a 2-hydroxy carboxylate + glutathione + H(+)</text>
        <dbReference type="Rhea" id="RHEA:21864"/>
        <dbReference type="ChEBI" id="CHEBI:15377"/>
        <dbReference type="ChEBI" id="CHEBI:15378"/>
        <dbReference type="ChEBI" id="CHEBI:57925"/>
        <dbReference type="ChEBI" id="CHEBI:58896"/>
        <dbReference type="ChEBI" id="CHEBI:71261"/>
        <dbReference type="EC" id="3.1.2.6"/>
    </reaction>
</comment>
<comment type="cofactor">
    <cofactor evidence="7">
        <name>Zn(2+)</name>
        <dbReference type="ChEBI" id="CHEBI:29105"/>
    </cofactor>
    <text evidence="7">Binds 2 Zn(2+) ions per subunit.</text>
</comment>
<evidence type="ECO:0000259" key="8">
    <source>
        <dbReference type="SMART" id="SM00849"/>
    </source>
</evidence>
<dbReference type="InterPro" id="IPR035680">
    <property type="entry name" value="Clx_II_MBL"/>
</dbReference>
<dbReference type="AlphaFoldDB" id="Q1K398"/>
<comment type="subunit">
    <text evidence="7">Monomer.</text>
</comment>
<gene>
    <name evidence="7" type="primary">gloB</name>
    <name evidence="9" type="ORF">Dace_2942</name>
</gene>
<feature type="binding site" evidence="7">
    <location>
        <position position="108"/>
    </location>
    <ligand>
        <name>Zn(2+)</name>
        <dbReference type="ChEBI" id="CHEBI:29105"/>
        <label>1</label>
    </ligand>
</feature>
<feature type="binding site" evidence="7">
    <location>
        <position position="57"/>
    </location>
    <ligand>
        <name>Zn(2+)</name>
        <dbReference type="ChEBI" id="CHEBI:29105"/>
        <label>2</label>
    </ligand>
</feature>
<feature type="binding site" evidence="7">
    <location>
        <position position="55"/>
    </location>
    <ligand>
        <name>Zn(2+)</name>
        <dbReference type="ChEBI" id="CHEBI:29105"/>
        <label>1</label>
    </ligand>
</feature>
<dbReference type="InterPro" id="IPR032282">
    <property type="entry name" value="HAGH_C"/>
</dbReference>
<comment type="similarity">
    <text evidence="3 7">Belongs to the metallo-beta-lactamase superfamily. Glyoxalase II family.</text>
</comment>
<dbReference type="GO" id="GO:0019243">
    <property type="term" value="P:methylglyoxal catabolic process to D-lactate via S-lactoyl-glutathione"/>
    <property type="evidence" value="ECO:0007669"/>
    <property type="project" value="UniProtKB-UniRule"/>
</dbReference>
<dbReference type="SUPFAM" id="SSF56281">
    <property type="entry name" value="Metallo-hydrolase/oxidoreductase"/>
    <property type="match status" value="1"/>
</dbReference>
<comment type="pathway">
    <text evidence="2 7">Secondary metabolite metabolism; methylglyoxal degradation; (R)-lactate from methylglyoxal: step 2/2.</text>
</comment>
<protein>
    <recommendedName>
        <fullName evidence="7">Hydroxyacylglutathione hydrolase</fullName>
        <ecNumber evidence="7">3.1.2.6</ecNumber>
    </recommendedName>
    <alternativeName>
        <fullName evidence="7">Glyoxalase II</fullName>
        <shortName evidence="7">Glx II</shortName>
    </alternativeName>
</protein>
<dbReference type="EMBL" id="AAEW02000002">
    <property type="protein sequence ID" value="EAT17076.1"/>
    <property type="molecule type" value="Genomic_DNA"/>
</dbReference>
<dbReference type="EC" id="3.1.2.6" evidence="7"/>
<feature type="binding site" evidence="7">
    <location>
        <position position="127"/>
    </location>
    <ligand>
        <name>Zn(2+)</name>
        <dbReference type="ChEBI" id="CHEBI:29105"/>
        <label>1</label>
    </ligand>
</feature>
<sequence length="249" mass="28090">MVEITLLQAHDDNYAYMISDGDTTIAIDPGEAEPVLDYLEKHGRSLSLILNTHMHQDHCGGNLTLKRLTGCHIAGGDERIVGVDRLLQEDSVLPGLPWPLQVMHTPGHTRGDCCYYLPQCEALFCGDTLFSGGCGRVFEGTMEQLYHSLQKITALPETTRLYCGHEYTEENYRFAASIEPSSATVHDKLSRVHYLRNHGKPTLPVTLAEELLCNPFLRCEEKELQRALKMEQASAVEVFTDLRQRKNRF</sequence>
<proteinExistence type="inferred from homology"/>
<name>Q1K398_DESA6</name>
<dbReference type="OrthoDB" id="9784009at2"/>
<dbReference type="PANTHER" id="PTHR43705:SF1">
    <property type="entry name" value="HYDROXYACYLGLUTATHIONE HYDROLASE GLOB"/>
    <property type="match status" value="1"/>
</dbReference>
<dbReference type="RefSeq" id="WP_005997992.1">
    <property type="nucleotide sequence ID" value="NZ_AAEW02000002.1"/>
</dbReference>
<comment type="caution">
    <text evidence="9">The sequence shown here is derived from an EMBL/GenBank/DDBJ whole genome shotgun (WGS) entry which is preliminary data.</text>
</comment>
<dbReference type="HAMAP" id="MF_01374">
    <property type="entry name" value="Glyoxalase_2"/>
    <property type="match status" value="1"/>
</dbReference>
<keyword evidence="10" id="KW-1185">Reference proteome</keyword>
<evidence type="ECO:0000313" key="10">
    <source>
        <dbReference type="Proteomes" id="UP000005695"/>
    </source>
</evidence>
<dbReference type="PIRSF" id="PIRSF005457">
    <property type="entry name" value="Glx"/>
    <property type="match status" value="1"/>
</dbReference>
<evidence type="ECO:0000256" key="4">
    <source>
        <dbReference type="ARBA" id="ARBA00022723"/>
    </source>
</evidence>
<evidence type="ECO:0000256" key="5">
    <source>
        <dbReference type="ARBA" id="ARBA00022801"/>
    </source>
</evidence>
<reference evidence="9" key="1">
    <citation type="submission" date="2006-05" db="EMBL/GenBank/DDBJ databases">
        <title>Annotation of the draft genome assembly of Desulfuromonas acetoxidans DSM 684.</title>
        <authorList>
            <consortium name="US DOE Joint Genome Institute (JGI-ORNL)"/>
            <person name="Larimer F."/>
            <person name="Land M."/>
            <person name="Hauser L."/>
        </authorList>
    </citation>
    <scope>NUCLEOTIDE SEQUENCE [LARGE SCALE GENOMIC DNA]</scope>
    <source>
        <strain evidence="9">DSM 684</strain>
    </source>
</reference>
<evidence type="ECO:0000256" key="6">
    <source>
        <dbReference type="ARBA" id="ARBA00022833"/>
    </source>
</evidence>
<evidence type="ECO:0000256" key="7">
    <source>
        <dbReference type="HAMAP-Rule" id="MF_01374"/>
    </source>
</evidence>
<dbReference type="Pfam" id="PF16123">
    <property type="entry name" value="HAGH_C"/>
    <property type="match status" value="1"/>
</dbReference>
<organism evidence="9 10">
    <name type="scientific">Desulfuromonas acetoxidans (strain DSM 684 / 11070)</name>
    <dbReference type="NCBI Taxonomy" id="281689"/>
    <lineage>
        <taxon>Bacteria</taxon>
        <taxon>Pseudomonadati</taxon>
        <taxon>Thermodesulfobacteriota</taxon>
        <taxon>Desulfuromonadia</taxon>
        <taxon>Desulfuromonadales</taxon>
        <taxon>Desulfuromonadaceae</taxon>
        <taxon>Desulfuromonas</taxon>
    </lineage>
</organism>
<keyword evidence="4 7" id="KW-0479">Metal-binding</keyword>
<reference evidence="9" key="2">
    <citation type="submission" date="2006-05" db="EMBL/GenBank/DDBJ databases">
        <title>Sequencing of the draft genome and assembly of Desulfuromonas acetoxidans DSM 684.</title>
        <authorList>
            <consortium name="US DOE Joint Genome Institute (JGI-PGF)"/>
            <person name="Copeland A."/>
            <person name="Lucas S."/>
            <person name="Lapidus A."/>
            <person name="Barry K."/>
            <person name="Detter J.C."/>
            <person name="Glavina del Rio T."/>
            <person name="Hammon N."/>
            <person name="Israni S."/>
            <person name="Dalin E."/>
            <person name="Tice H."/>
            <person name="Bruce D."/>
            <person name="Pitluck S."/>
            <person name="Richardson P."/>
        </authorList>
    </citation>
    <scope>NUCLEOTIDE SEQUENCE [LARGE SCALE GENOMIC DNA]</scope>
    <source>
        <strain evidence="9">DSM 684</strain>
    </source>
</reference>
<dbReference type="InterPro" id="IPR050110">
    <property type="entry name" value="Glyoxalase_II_hydrolase"/>
</dbReference>
<dbReference type="SMART" id="SM00849">
    <property type="entry name" value="Lactamase_B"/>
    <property type="match status" value="1"/>
</dbReference>
<feature type="binding site" evidence="7">
    <location>
        <position position="53"/>
    </location>
    <ligand>
        <name>Zn(2+)</name>
        <dbReference type="ChEBI" id="CHEBI:29105"/>
        <label>1</label>
    </ligand>
</feature>
<feature type="binding site" evidence="7">
    <location>
        <position position="165"/>
    </location>
    <ligand>
        <name>Zn(2+)</name>
        <dbReference type="ChEBI" id="CHEBI:29105"/>
        <label>2</label>
    </ligand>
</feature>
<evidence type="ECO:0000256" key="3">
    <source>
        <dbReference type="ARBA" id="ARBA00006759"/>
    </source>
</evidence>
<dbReference type="Pfam" id="PF00753">
    <property type="entry name" value="Lactamase_B"/>
    <property type="match status" value="1"/>
</dbReference>
<feature type="binding site" evidence="7">
    <location>
        <position position="58"/>
    </location>
    <ligand>
        <name>Zn(2+)</name>
        <dbReference type="ChEBI" id="CHEBI:29105"/>
        <label>2</label>
    </ligand>
</feature>
<evidence type="ECO:0000256" key="2">
    <source>
        <dbReference type="ARBA" id="ARBA00004963"/>
    </source>
</evidence>
<keyword evidence="6 7" id="KW-0862">Zinc</keyword>
<dbReference type="GO" id="GO:0004416">
    <property type="term" value="F:hydroxyacylglutathione hydrolase activity"/>
    <property type="evidence" value="ECO:0007669"/>
    <property type="project" value="UniProtKB-UniRule"/>
</dbReference>
<feature type="domain" description="Metallo-beta-lactamase" evidence="8">
    <location>
        <begin position="12"/>
        <end position="165"/>
    </location>
</feature>